<evidence type="ECO:0000313" key="2">
    <source>
        <dbReference type="Proteomes" id="UP001234297"/>
    </source>
</evidence>
<protein>
    <submittedName>
        <fullName evidence="1">Uncharacterized protein</fullName>
    </submittedName>
</protein>
<organism evidence="1 2">
    <name type="scientific">Persea americana</name>
    <name type="common">Avocado</name>
    <dbReference type="NCBI Taxonomy" id="3435"/>
    <lineage>
        <taxon>Eukaryota</taxon>
        <taxon>Viridiplantae</taxon>
        <taxon>Streptophyta</taxon>
        <taxon>Embryophyta</taxon>
        <taxon>Tracheophyta</taxon>
        <taxon>Spermatophyta</taxon>
        <taxon>Magnoliopsida</taxon>
        <taxon>Magnoliidae</taxon>
        <taxon>Laurales</taxon>
        <taxon>Lauraceae</taxon>
        <taxon>Persea</taxon>
    </lineage>
</organism>
<reference evidence="1 2" key="1">
    <citation type="journal article" date="2022" name="Hortic Res">
        <title>A haplotype resolved chromosomal level avocado genome allows analysis of novel avocado genes.</title>
        <authorList>
            <person name="Nath O."/>
            <person name="Fletcher S.J."/>
            <person name="Hayward A."/>
            <person name="Shaw L.M."/>
            <person name="Masouleh A.K."/>
            <person name="Furtado A."/>
            <person name="Henry R.J."/>
            <person name="Mitter N."/>
        </authorList>
    </citation>
    <scope>NUCLEOTIDE SEQUENCE [LARGE SCALE GENOMIC DNA]</scope>
    <source>
        <strain evidence="2">cv. Hass</strain>
    </source>
</reference>
<sequence length="128" mass="14356">MDIEFLWVLGGWFPGPEIESCMAKDESFTKAQVFGLWLVLLLLLAHPSDQLKTTVASSFSARRLLSPSSQSMKLHPQKTPPRQFDGNKHEVPSGPNPISNRTNDTWMMKLAVVGKRKSNDSVKSQFLN</sequence>
<dbReference type="Proteomes" id="UP001234297">
    <property type="component" value="Chromosome 12"/>
</dbReference>
<name>A0ACC2K4S0_PERAE</name>
<accession>A0ACC2K4S0</accession>
<gene>
    <name evidence="1" type="ORF">MRB53_035468</name>
</gene>
<comment type="caution">
    <text evidence="1">The sequence shown here is derived from an EMBL/GenBank/DDBJ whole genome shotgun (WGS) entry which is preliminary data.</text>
</comment>
<evidence type="ECO:0000313" key="1">
    <source>
        <dbReference type="EMBL" id="KAJ8616096.1"/>
    </source>
</evidence>
<keyword evidence="2" id="KW-1185">Reference proteome</keyword>
<proteinExistence type="predicted"/>
<dbReference type="EMBL" id="CM056820">
    <property type="protein sequence ID" value="KAJ8616096.1"/>
    <property type="molecule type" value="Genomic_DNA"/>
</dbReference>